<dbReference type="InterPro" id="IPR006311">
    <property type="entry name" value="TAT_signal"/>
</dbReference>
<evidence type="ECO:0000256" key="2">
    <source>
        <dbReference type="ARBA" id="ARBA00022963"/>
    </source>
</evidence>
<dbReference type="RefSeq" id="WP_250141821.1">
    <property type="nucleotide sequence ID" value="NZ_JALIQP010000004.1"/>
</dbReference>
<keyword evidence="3" id="KW-0443">Lipid metabolism</keyword>
<feature type="domain" description="Phospholipase D-like" evidence="4">
    <location>
        <begin position="63"/>
        <end position="167"/>
    </location>
</feature>
<feature type="domain" description="Phospholipase D-like" evidence="4">
    <location>
        <begin position="243"/>
        <end position="368"/>
    </location>
</feature>
<accession>A0ABD5PPR0</accession>
<sequence>MSRTRRSLLRAVGSTGVVGSVVLGSDTNRAWSSRGSAPRIEPIFSYPSPLGRPDDVHERTILDLLHRAVPGTAVHLSLYAFTRTNVARACLAAADRGVDVNVLVDDHLAEADAVQRLRGRSNDRVSITADGGIGVSRNHNKFLLVEELNNGESNVVWQSSSNLTNTQRFLHNTSVVFRGAGDLYDVYREYWNELAAGDSDPHYNRTAETDSATVYFSPRSDFDTHLAALENVVPSRDATIRFMYSIWNEKRPAIVDRIAELVDAGCTVEVILNGEKSDIGQRLRRAGADVLEYPTTTVGRVTPWQSPNVHSKTMLVDADVDVDGETRRRRLVYTGSQNLSRNGLLANDETLLRIEDDDVYAQFVRDWKRVHEQGRRLASDGAMAIVRSLW</sequence>
<keyword evidence="2" id="KW-0442">Lipid degradation</keyword>
<reference evidence="5 6" key="1">
    <citation type="journal article" date="2019" name="Int. J. Syst. Evol. Microbiol.">
        <title>The Global Catalogue of Microorganisms (GCM) 10K type strain sequencing project: providing services to taxonomists for standard genome sequencing and annotation.</title>
        <authorList>
            <consortium name="The Broad Institute Genomics Platform"/>
            <consortium name="The Broad Institute Genome Sequencing Center for Infectious Disease"/>
            <person name="Wu L."/>
            <person name="Ma J."/>
        </authorList>
    </citation>
    <scope>NUCLEOTIDE SEQUENCE [LARGE SCALE GENOMIC DNA]</scope>
    <source>
        <strain evidence="5 6">WLHS5</strain>
    </source>
</reference>
<dbReference type="AlphaFoldDB" id="A0ABD5PPR0"/>
<keyword evidence="1" id="KW-0378">Hydrolase</keyword>
<protein>
    <submittedName>
        <fullName evidence="5">Phosphatidylserine/phosphatidylglycerophosphate/ cardiolipin synthase family protein</fullName>
    </submittedName>
</protein>
<keyword evidence="6" id="KW-1185">Reference proteome</keyword>
<dbReference type="GO" id="GO:0016787">
    <property type="term" value="F:hydrolase activity"/>
    <property type="evidence" value="ECO:0007669"/>
    <property type="project" value="UniProtKB-KW"/>
</dbReference>
<evidence type="ECO:0000256" key="3">
    <source>
        <dbReference type="ARBA" id="ARBA00023098"/>
    </source>
</evidence>
<dbReference type="GO" id="GO:0016042">
    <property type="term" value="P:lipid catabolic process"/>
    <property type="evidence" value="ECO:0007669"/>
    <property type="project" value="UniProtKB-KW"/>
</dbReference>
<name>A0ABD5PPR0_9EURY</name>
<evidence type="ECO:0000313" key="6">
    <source>
        <dbReference type="Proteomes" id="UP001595898"/>
    </source>
</evidence>
<dbReference type="PANTHER" id="PTHR43856:SF1">
    <property type="entry name" value="MITOCHONDRIAL CARDIOLIPIN HYDROLASE"/>
    <property type="match status" value="1"/>
</dbReference>
<evidence type="ECO:0000313" key="5">
    <source>
        <dbReference type="EMBL" id="MFC4542423.1"/>
    </source>
</evidence>
<dbReference type="Pfam" id="PF13091">
    <property type="entry name" value="PLDc_2"/>
    <property type="match status" value="2"/>
</dbReference>
<gene>
    <name evidence="5" type="ORF">ACFO5R_10850</name>
</gene>
<comment type="caution">
    <text evidence="5">The sequence shown here is derived from an EMBL/GenBank/DDBJ whole genome shotgun (WGS) entry which is preliminary data.</text>
</comment>
<organism evidence="5 6">
    <name type="scientific">Halosolutus amylolyticus</name>
    <dbReference type="NCBI Taxonomy" id="2932267"/>
    <lineage>
        <taxon>Archaea</taxon>
        <taxon>Methanobacteriati</taxon>
        <taxon>Methanobacteriota</taxon>
        <taxon>Stenosarchaea group</taxon>
        <taxon>Halobacteria</taxon>
        <taxon>Halobacteriales</taxon>
        <taxon>Natrialbaceae</taxon>
        <taxon>Halosolutus</taxon>
    </lineage>
</organism>
<dbReference type="SUPFAM" id="SSF56024">
    <property type="entry name" value="Phospholipase D/nuclease"/>
    <property type="match status" value="2"/>
</dbReference>
<proteinExistence type="predicted"/>
<dbReference type="PROSITE" id="PS51318">
    <property type="entry name" value="TAT"/>
    <property type="match status" value="1"/>
</dbReference>
<dbReference type="EMBL" id="JBHSFA010000005">
    <property type="protein sequence ID" value="MFC4542423.1"/>
    <property type="molecule type" value="Genomic_DNA"/>
</dbReference>
<dbReference type="Gene3D" id="3.30.870.10">
    <property type="entry name" value="Endonuclease Chain A"/>
    <property type="match status" value="2"/>
</dbReference>
<dbReference type="InterPro" id="IPR051406">
    <property type="entry name" value="PLD_domain"/>
</dbReference>
<evidence type="ECO:0000256" key="1">
    <source>
        <dbReference type="ARBA" id="ARBA00022801"/>
    </source>
</evidence>
<dbReference type="PANTHER" id="PTHR43856">
    <property type="entry name" value="CARDIOLIPIN HYDROLASE"/>
    <property type="match status" value="1"/>
</dbReference>
<evidence type="ECO:0000259" key="4">
    <source>
        <dbReference type="Pfam" id="PF13091"/>
    </source>
</evidence>
<dbReference type="InterPro" id="IPR025202">
    <property type="entry name" value="PLD-like_dom"/>
</dbReference>
<dbReference type="Proteomes" id="UP001595898">
    <property type="component" value="Unassembled WGS sequence"/>
</dbReference>